<keyword evidence="2" id="KW-1003">Cell membrane</keyword>
<evidence type="ECO:0000256" key="3">
    <source>
        <dbReference type="ARBA" id="ARBA00022692"/>
    </source>
</evidence>
<dbReference type="GO" id="GO:0022857">
    <property type="term" value="F:transmembrane transporter activity"/>
    <property type="evidence" value="ECO:0007669"/>
    <property type="project" value="TreeGrafter"/>
</dbReference>
<feature type="domain" description="MacB-like periplasmic core" evidence="9">
    <location>
        <begin position="21"/>
        <end position="252"/>
    </location>
</feature>
<dbReference type="eggNOG" id="COG0577">
    <property type="taxonomic scope" value="Bacteria"/>
</dbReference>
<evidence type="ECO:0000256" key="5">
    <source>
        <dbReference type="ARBA" id="ARBA00023136"/>
    </source>
</evidence>
<dbReference type="InterPro" id="IPR050250">
    <property type="entry name" value="Macrolide_Exporter_MacB"/>
</dbReference>
<evidence type="ECO:0000256" key="7">
    <source>
        <dbReference type="SAM" id="Phobius"/>
    </source>
</evidence>
<feature type="transmembrane region" description="Helical" evidence="7">
    <location>
        <begin position="342"/>
        <end position="365"/>
    </location>
</feature>
<keyword evidence="5 7" id="KW-0472">Membrane</keyword>
<comment type="similarity">
    <text evidence="6">Belongs to the ABC-4 integral membrane protein family.</text>
</comment>
<dbReference type="PANTHER" id="PTHR30572:SF4">
    <property type="entry name" value="ABC TRANSPORTER PERMEASE YTRF"/>
    <property type="match status" value="1"/>
</dbReference>
<dbReference type="Proteomes" id="UP000076404">
    <property type="component" value="Chromosome"/>
</dbReference>
<keyword evidence="11" id="KW-1185">Reference proteome</keyword>
<dbReference type="EMBL" id="CP011454">
    <property type="protein sequence ID" value="AMW04598.1"/>
    <property type="molecule type" value="Genomic_DNA"/>
</dbReference>
<feature type="domain" description="ABC3 transporter permease C-terminal" evidence="8">
    <location>
        <begin position="294"/>
        <end position="406"/>
    </location>
</feature>
<evidence type="ECO:0000313" key="11">
    <source>
        <dbReference type="Proteomes" id="UP000076404"/>
    </source>
</evidence>
<evidence type="ECO:0008006" key="12">
    <source>
        <dbReference type="Google" id="ProtNLM"/>
    </source>
</evidence>
<dbReference type="RefSeq" id="WP_026850338.1">
    <property type="nucleotide sequence ID" value="NZ_CP011454.1"/>
</dbReference>
<evidence type="ECO:0000256" key="2">
    <source>
        <dbReference type="ARBA" id="ARBA00022475"/>
    </source>
</evidence>
<gene>
    <name evidence="10" type="ORF">GEMMAAP_06560</name>
</gene>
<evidence type="ECO:0000256" key="6">
    <source>
        <dbReference type="ARBA" id="ARBA00038076"/>
    </source>
</evidence>
<reference evidence="10 11" key="1">
    <citation type="journal article" date="2014" name="Proc. Natl. Acad. Sci. U.S.A.">
        <title>Functional type 2 photosynthetic reaction centers found in the rare bacterial phylum Gemmatimonadetes.</title>
        <authorList>
            <person name="Zeng Y."/>
            <person name="Feng F."/>
            <person name="Medova H."/>
            <person name="Dean J."/>
            <person name="Koblizek M."/>
        </authorList>
    </citation>
    <scope>NUCLEOTIDE SEQUENCE [LARGE SCALE GENOMIC DNA]</scope>
    <source>
        <strain evidence="10 11">AP64</strain>
    </source>
</reference>
<dbReference type="STRING" id="1379270.GEMMAAP_06560"/>
<dbReference type="OrthoDB" id="9770036at2"/>
<evidence type="ECO:0000256" key="4">
    <source>
        <dbReference type="ARBA" id="ARBA00022989"/>
    </source>
</evidence>
<dbReference type="PANTHER" id="PTHR30572">
    <property type="entry name" value="MEMBRANE COMPONENT OF TRANSPORTER-RELATED"/>
    <property type="match status" value="1"/>
</dbReference>
<proteinExistence type="inferred from homology"/>
<evidence type="ECO:0000259" key="9">
    <source>
        <dbReference type="Pfam" id="PF12704"/>
    </source>
</evidence>
<feature type="transmembrane region" description="Helical" evidence="7">
    <location>
        <begin position="377"/>
        <end position="396"/>
    </location>
</feature>
<evidence type="ECO:0000259" key="8">
    <source>
        <dbReference type="Pfam" id="PF02687"/>
    </source>
</evidence>
<sequence length="414" mass="44785">MRFTDILGMALGQLRVNLLRTAFTLLGIVVSVGFLVAVVAIIQGMNAYVKENIAEAMIGMNTFQVRRLPISLGLFTDDQFRLLQRRPRIDARDADAVQQALPDALAIGLTSGWPTPRADLVWRNRTLGSVLVFGVTSGYQTVQDYRFTSGRPLSDVDVRERRNVIVVGADVAKDLFDNGNAVDQEVRLGGQRFTVIGTVAPKGRVLGQSFDAFVMIPIPAFEGIYGKRQSTTVSVKMREAEEVGPAMARAQEAMRISRQLRPSERDDFDIGTGEAFIAFWKQLTKVLFAVVPAVVAIGILVGGIVIMNIMLMAVTERTREIGIRKAVGATSRDVRRQFLAESVALAVTGGILGVASGWGLALLVATFSPLPARVTPWSVVLALALGASIGVLFGVYPASRAARLDPITAMRAET</sequence>
<organism evidence="10 11">
    <name type="scientific">Gemmatimonas phototrophica</name>
    <dbReference type="NCBI Taxonomy" id="1379270"/>
    <lineage>
        <taxon>Bacteria</taxon>
        <taxon>Pseudomonadati</taxon>
        <taxon>Gemmatimonadota</taxon>
        <taxon>Gemmatimonadia</taxon>
        <taxon>Gemmatimonadales</taxon>
        <taxon>Gemmatimonadaceae</taxon>
        <taxon>Gemmatimonas</taxon>
    </lineage>
</organism>
<reference evidence="10 11" key="2">
    <citation type="journal article" date="2016" name="Environ. Microbiol. Rep.">
        <title>Metagenomic evidence for the presence of phototrophic Gemmatimonadetes bacteria in diverse environments.</title>
        <authorList>
            <person name="Zeng Y."/>
            <person name="Baumbach J."/>
            <person name="Barbosa E.G."/>
            <person name="Azevedo V."/>
            <person name="Zhang C."/>
            <person name="Koblizek M."/>
        </authorList>
    </citation>
    <scope>NUCLEOTIDE SEQUENCE [LARGE SCALE GENOMIC DNA]</scope>
    <source>
        <strain evidence="10 11">AP64</strain>
    </source>
</reference>
<dbReference type="Pfam" id="PF02687">
    <property type="entry name" value="FtsX"/>
    <property type="match status" value="1"/>
</dbReference>
<keyword evidence="4 7" id="KW-1133">Transmembrane helix</keyword>
<protein>
    <recommendedName>
        <fullName evidence="12">ABC transporter permease</fullName>
    </recommendedName>
</protein>
<keyword evidence="3 7" id="KW-0812">Transmembrane</keyword>
<dbReference type="GO" id="GO:0005886">
    <property type="term" value="C:plasma membrane"/>
    <property type="evidence" value="ECO:0007669"/>
    <property type="project" value="UniProtKB-SubCell"/>
</dbReference>
<evidence type="ECO:0000256" key="1">
    <source>
        <dbReference type="ARBA" id="ARBA00004651"/>
    </source>
</evidence>
<dbReference type="KEGG" id="gph:GEMMAAP_06560"/>
<name>A0A143BHT6_9BACT</name>
<dbReference type="AlphaFoldDB" id="A0A143BHT6"/>
<dbReference type="InterPro" id="IPR025857">
    <property type="entry name" value="MacB_PCD"/>
</dbReference>
<dbReference type="InterPro" id="IPR003838">
    <property type="entry name" value="ABC3_permease_C"/>
</dbReference>
<feature type="transmembrane region" description="Helical" evidence="7">
    <location>
        <begin position="21"/>
        <end position="42"/>
    </location>
</feature>
<evidence type="ECO:0000313" key="10">
    <source>
        <dbReference type="EMBL" id="AMW04598.1"/>
    </source>
</evidence>
<dbReference type="Pfam" id="PF12704">
    <property type="entry name" value="MacB_PCD"/>
    <property type="match status" value="1"/>
</dbReference>
<comment type="subcellular location">
    <subcellularLocation>
        <location evidence="1">Cell membrane</location>
        <topology evidence="1">Multi-pass membrane protein</topology>
    </subcellularLocation>
</comment>
<accession>A0A143BHT6</accession>
<feature type="transmembrane region" description="Helical" evidence="7">
    <location>
        <begin position="286"/>
        <end position="314"/>
    </location>
</feature>